<dbReference type="InterPro" id="IPR044846">
    <property type="entry name" value="GH10"/>
</dbReference>
<organism evidence="8 9">
    <name type="scientific">Striga asiatica</name>
    <name type="common">Asiatic witchweed</name>
    <name type="synonym">Buchnera asiatica</name>
    <dbReference type="NCBI Taxonomy" id="4170"/>
    <lineage>
        <taxon>Eukaryota</taxon>
        <taxon>Viridiplantae</taxon>
        <taxon>Streptophyta</taxon>
        <taxon>Embryophyta</taxon>
        <taxon>Tracheophyta</taxon>
        <taxon>Spermatophyta</taxon>
        <taxon>Magnoliopsida</taxon>
        <taxon>eudicotyledons</taxon>
        <taxon>Gunneridae</taxon>
        <taxon>Pentapetalae</taxon>
        <taxon>asterids</taxon>
        <taxon>lamiids</taxon>
        <taxon>Lamiales</taxon>
        <taxon>Orobanchaceae</taxon>
        <taxon>Buchnereae</taxon>
        <taxon>Striga</taxon>
    </lineage>
</organism>
<keyword evidence="9" id="KW-1185">Reference proteome</keyword>
<dbReference type="SUPFAM" id="SSF51445">
    <property type="entry name" value="(Trans)glycosidases"/>
    <property type="match status" value="1"/>
</dbReference>
<comment type="caution">
    <text evidence="8">The sequence shown here is derived from an EMBL/GenBank/DDBJ whole genome shotgun (WGS) entry which is preliminary data.</text>
</comment>
<evidence type="ECO:0000313" key="8">
    <source>
        <dbReference type="EMBL" id="GER42873.1"/>
    </source>
</evidence>
<dbReference type="InterPro" id="IPR017853">
    <property type="entry name" value="GH"/>
</dbReference>
<accession>A0A5A7QC82</accession>
<keyword evidence="8" id="KW-0326">Glycosidase</keyword>
<dbReference type="Proteomes" id="UP000325081">
    <property type="component" value="Unassembled WGS sequence"/>
</dbReference>
<dbReference type="InterPro" id="IPR003305">
    <property type="entry name" value="CenC_carb-bd"/>
</dbReference>
<keyword evidence="4" id="KW-0119">Carbohydrate metabolism</keyword>
<dbReference type="AlphaFoldDB" id="A0A5A7QC82"/>
<evidence type="ECO:0000259" key="7">
    <source>
        <dbReference type="PROSITE" id="PS51760"/>
    </source>
</evidence>
<feature type="non-terminal residue" evidence="8">
    <location>
        <position position="631"/>
    </location>
</feature>
<dbReference type="Pfam" id="PF02018">
    <property type="entry name" value="CBM_4_9"/>
    <property type="match status" value="1"/>
</dbReference>
<comment type="similarity">
    <text evidence="1">Belongs to the glycosyl hydrolase 10 (cellulase F) family.</text>
</comment>
<keyword evidence="8" id="KW-0858">Xylan degradation</keyword>
<dbReference type="SUPFAM" id="SSF49785">
    <property type="entry name" value="Galactose-binding domain-like"/>
    <property type="match status" value="1"/>
</dbReference>
<dbReference type="InterPro" id="IPR001000">
    <property type="entry name" value="GH10_dom"/>
</dbReference>
<gene>
    <name evidence="8" type="ORF">STAS_19694</name>
</gene>
<dbReference type="Gene3D" id="3.20.20.80">
    <property type="entry name" value="Glycosidases"/>
    <property type="match status" value="1"/>
</dbReference>
<feature type="domain" description="GH10" evidence="7">
    <location>
        <begin position="217"/>
        <end position="423"/>
    </location>
</feature>
<keyword evidence="3 8" id="KW-0378">Hydrolase</keyword>
<sequence>MAKFLNLFLLSIYIRSILLGFHAHALKPYDHFFTDECLIHPLKPQYEGGKIVNPELNEGLFGWEAFGDAKIEHMESTDGINKYIGVFGRNKTFHSFKQTVYLEKEKLYTVSAWVQLKGHSRADVAVMVKTSTGFEIGGWVLAKSGCWSMLKGGFTVNVSGPAELYFESKNLQADIFADSISLQPFTLQEWKSHQRYNVEKVRKSGVKFNVLDQWGRPVRNATVRVTQKHRLFPFGCAMNKNILDNLAYQKWFLPRFKYTVFENELKWYSTEYFPNNPDYSISDKLVQFAKSNRIKIRGHNVFWDVPDDQPSWVKGLPPYALWGAANRRIESVMNRYKGQVIQWDVVNENMHGQYFENNLGSGASCDFYKIAHQIDGTAIPFLNDYNTIEQCWDPYASPWKYLQKIKELRSCIRKMGIGLEGHFTSLNLPYLRSALDAYFLEQILREIHSHPKVKGIMLWAAISPSGCYQMCLTDYNNFRNLPTGDVVDNFISNLTHAADLPGSTDSNGIYKTRLYHGQYEVIVNHPNGRSTSFQMDVLPRRDKRGGHAFSIYIKQNGKGNTDVEEKKQHIRKKCIMVKKLASQPIIPGFYKNPGGLAAWLVPHGMVEGGITARKSWHGMENFGHLAKVLEQ</sequence>
<protein>
    <submittedName>
        <fullName evidence="8">Endo-1,4-beta-xylanase C</fullName>
    </submittedName>
</protein>
<evidence type="ECO:0000256" key="2">
    <source>
        <dbReference type="ARBA" id="ARBA00022737"/>
    </source>
</evidence>
<dbReference type="InterPro" id="IPR008979">
    <property type="entry name" value="Galactose-bd-like_sf"/>
</dbReference>
<keyword evidence="5" id="KW-0624">Polysaccharide degradation</keyword>
<dbReference type="Gene3D" id="2.60.120.260">
    <property type="entry name" value="Galactose-binding domain-like"/>
    <property type="match status" value="1"/>
</dbReference>
<proteinExistence type="inferred from homology"/>
<evidence type="ECO:0000256" key="6">
    <source>
        <dbReference type="SAM" id="SignalP"/>
    </source>
</evidence>
<evidence type="ECO:0000256" key="3">
    <source>
        <dbReference type="ARBA" id="ARBA00022801"/>
    </source>
</evidence>
<keyword evidence="2" id="KW-0677">Repeat</keyword>
<evidence type="ECO:0000256" key="4">
    <source>
        <dbReference type="ARBA" id="ARBA00023277"/>
    </source>
</evidence>
<name>A0A5A7QC82_STRAF</name>
<evidence type="ECO:0000256" key="5">
    <source>
        <dbReference type="ARBA" id="ARBA00023326"/>
    </source>
</evidence>
<evidence type="ECO:0000313" key="9">
    <source>
        <dbReference type="Proteomes" id="UP000325081"/>
    </source>
</evidence>
<dbReference type="Pfam" id="PF00331">
    <property type="entry name" value="Glyco_hydro_10"/>
    <property type="match status" value="1"/>
</dbReference>
<dbReference type="PANTHER" id="PTHR31490:SF2">
    <property type="entry name" value="GLYCOSYL HYDROLASE FAMILY 10 PROTEIN"/>
    <property type="match status" value="1"/>
</dbReference>
<feature type="chain" id="PRO_5023138798" evidence="6">
    <location>
        <begin position="26"/>
        <end position="631"/>
    </location>
</feature>
<dbReference type="SMART" id="SM00633">
    <property type="entry name" value="Glyco_10"/>
    <property type="match status" value="1"/>
</dbReference>
<feature type="signal peptide" evidence="6">
    <location>
        <begin position="1"/>
        <end position="25"/>
    </location>
</feature>
<dbReference type="EMBL" id="BKCP01006482">
    <property type="protein sequence ID" value="GER42873.1"/>
    <property type="molecule type" value="Genomic_DNA"/>
</dbReference>
<keyword evidence="6" id="KW-0732">Signal</keyword>
<dbReference type="OrthoDB" id="3055998at2759"/>
<dbReference type="PANTHER" id="PTHR31490">
    <property type="entry name" value="GLYCOSYL HYDROLASE"/>
    <property type="match status" value="1"/>
</dbReference>
<reference evidence="9" key="1">
    <citation type="journal article" date="2019" name="Curr. Biol.">
        <title>Genome Sequence of Striga asiatica Provides Insight into the Evolution of Plant Parasitism.</title>
        <authorList>
            <person name="Yoshida S."/>
            <person name="Kim S."/>
            <person name="Wafula E.K."/>
            <person name="Tanskanen J."/>
            <person name="Kim Y.M."/>
            <person name="Honaas L."/>
            <person name="Yang Z."/>
            <person name="Spallek T."/>
            <person name="Conn C.E."/>
            <person name="Ichihashi Y."/>
            <person name="Cheong K."/>
            <person name="Cui S."/>
            <person name="Der J.P."/>
            <person name="Gundlach H."/>
            <person name="Jiao Y."/>
            <person name="Hori C."/>
            <person name="Ishida J.K."/>
            <person name="Kasahara H."/>
            <person name="Kiba T."/>
            <person name="Kim M.S."/>
            <person name="Koo N."/>
            <person name="Laohavisit A."/>
            <person name="Lee Y.H."/>
            <person name="Lumba S."/>
            <person name="McCourt P."/>
            <person name="Mortimer J.C."/>
            <person name="Mutuku J.M."/>
            <person name="Nomura T."/>
            <person name="Sasaki-Sekimoto Y."/>
            <person name="Seto Y."/>
            <person name="Wang Y."/>
            <person name="Wakatake T."/>
            <person name="Sakakibara H."/>
            <person name="Demura T."/>
            <person name="Yamaguchi S."/>
            <person name="Yoneyama K."/>
            <person name="Manabe R.I."/>
            <person name="Nelson D.C."/>
            <person name="Schulman A.H."/>
            <person name="Timko M.P."/>
            <person name="dePamphilis C.W."/>
            <person name="Choi D."/>
            <person name="Shirasu K."/>
        </authorList>
    </citation>
    <scope>NUCLEOTIDE SEQUENCE [LARGE SCALE GENOMIC DNA]</scope>
    <source>
        <strain evidence="9">cv. UVA1</strain>
    </source>
</reference>
<dbReference type="PROSITE" id="PS51760">
    <property type="entry name" value="GH10_2"/>
    <property type="match status" value="1"/>
</dbReference>
<dbReference type="GO" id="GO:0045493">
    <property type="term" value="P:xylan catabolic process"/>
    <property type="evidence" value="ECO:0007669"/>
    <property type="project" value="UniProtKB-KW"/>
</dbReference>
<dbReference type="GO" id="GO:0031176">
    <property type="term" value="F:endo-1,4-beta-xylanase activity"/>
    <property type="evidence" value="ECO:0007669"/>
    <property type="project" value="UniProtKB-ARBA"/>
</dbReference>
<evidence type="ECO:0000256" key="1">
    <source>
        <dbReference type="ARBA" id="ARBA00007495"/>
    </source>
</evidence>